<feature type="transmembrane region" description="Helical" evidence="5">
    <location>
        <begin position="303"/>
        <end position="323"/>
    </location>
</feature>
<dbReference type="NCBIfam" id="TIGR00492">
    <property type="entry name" value="alr"/>
    <property type="match status" value="1"/>
</dbReference>
<dbReference type="Proteomes" id="UP001440599">
    <property type="component" value="Unassembled WGS sequence"/>
</dbReference>
<dbReference type="InterPro" id="IPR020622">
    <property type="entry name" value="Ala_racemase_pyridoxalP-BS"/>
</dbReference>
<evidence type="ECO:0000256" key="4">
    <source>
        <dbReference type="HAMAP-Rule" id="MF_01201"/>
    </source>
</evidence>
<dbReference type="InterPro" id="IPR009006">
    <property type="entry name" value="Ala_racemase/Decarboxylase_C"/>
</dbReference>
<evidence type="ECO:0000256" key="3">
    <source>
        <dbReference type="ARBA" id="ARBA00023235"/>
    </source>
</evidence>
<keyword evidence="5" id="KW-0472">Membrane</keyword>
<dbReference type="SUPFAM" id="SSF50621">
    <property type="entry name" value="Alanine racemase C-terminal domain-like"/>
    <property type="match status" value="1"/>
</dbReference>
<feature type="transmembrane region" description="Helical" evidence="5">
    <location>
        <begin position="12"/>
        <end position="30"/>
    </location>
</feature>
<keyword evidence="2 4" id="KW-0663">Pyridoxal phosphate</keyword>
<keyword evidence="5" id="KW-0812">Transmembrane</keyword>
<dbReference type="InterPro" id="IPR000821">
    <property type="entry name" value="Ala_racemase"/>
</dbReference>
<feature type="transmembrane region" description="Helical" evidence="5">
    <location>
        <begin position="269"/>
        <end position="288"/>
    </location>
</feature>
<dbReference type="Pfam" id="PF01168">
    <property type="entry name" value="Ala_racemase_N"/>
    <property type="match status" value="1"/>
</dbReference>
<evidence type="ECO:0000313" key="7">
    <source>
        <dbReference type="EMBL" id="MEQ2456365.1"/>
    </source>
</evidence>
<feature type="active site" description="Proton acceptor; specific for L-alanine" evidence="4">
    <location>
        <position position="593"/>
    </location>
</feature>
<feature type="transmembrane region" description="Helical" evidence="5">
    <location>
        <begin position="213"/>
        <end position="234"/>
    </location>
</feature>
<comment type="cofactor">
    <cofactor evidence="1 4">
        <name>pyridoxal 5'-phosphate</name>
        <dbReference type="ChEBI" id="CHEBI:597326"/>
    </cofactor>
</comment>
<feature type="binding site" evidence="4">
    <location>
        <position position="460"/>
    </location>
    <ligand>
        <name>substrate</name>
    </ligand>
</feature>
<dbReference type="Pfam" id="PF01757">
    <property type="entry name" value="Acyl_transf_3"/>
    <property type="match status" value="1"/>
</dbReference>
<dbReference type="InterPro" id="IPR001608">
    <property type="entry name" value="Ala_racemase_N"/>
</dbReference>
<dbReference type="RefSeq" id="WP_349139966.1">
    <property type="nucleotide sequence ID" value="NZ_JBBMFT010000003.1"/>
</dbReference>
<feature type="binding site" evidence="4">
    <location>
        <position position="642"/>
    </location>
    <ligand>
        <name>substrate</name>
    </ligand>
</feature>
<comment type="similarity">
    <text evidence="4">Belongs to the alanine racemase family.</text>
</comment>
<dbReference type="EMBL" id="JBBMFT010000003">
    <property type="protein sequence ID" value="MEQ2456365.1"/>
    <property type="molecule type" value="Genomic_DNA"/>
</dbReference>
<keyword evidence="5" id="KW-1133">Transmembrane helix</keyword>
<dbReference type="NCBIfam" id="NF033131">
    <property type="entry name" value="vanT-G-Cterm"/>
    <property type="match status" value="1"/>
</dbReference>
<feature type="transmembrane region" description="Helical" evidence="5">
    <location>
        <begin position="72"/>
        <end position="92"/>
    </location>
</feature>
<comment type="function">
    <text evidence="4">Catalyzes the interconversion of L-alanine and D-alanine. May also act on other amino acids.</text>
</comment>
<feature type="transmembrane region" description="Helical" evidence="5">
    <location>
        <begin position="240"/>
        <end position="257"/>
    </location>
</feature>
<name>A0ABV1EP41_9FIRM</name>
<comment type="catalytic activity">
    <reaction evidence="4">
        <text>L-alanine = D-alanine</text>
        <dbReference type="Rhea" id="RHEA:20249"/>
        <dbReference type="ChEBI" id="CHEBI:57416"/>
        <dbReference type="ChEBI" id="CHEBI:57972"/>
        <dbReference type="EC" id="5.1.1.1"/>
    </reaction>
</comment>
<dbReference type="InterPro" id="IPR011079">
    <property type="entry name" value="Ala_racemase_C"/>
</dbReference>
<dbReference type="HAMAP" id="MF_01201">
    <property type="entry name" value="Ala_racemase"/>
    <property type="match status" value="1"/>
</dbReference>
<evidence type="ECO:0000256" key="1">
    <source>
        <dbReference type="ARBA" id="ARBA00001933"/>
    </source>
</evidence>
<accession>A0ABV1EP41</accession>
<keyword evidence="3 4" id="KW-0413">Isomerase</keyword>
<evidence type="ECO:0000313" key="8">
    <source>
        <dbReference type="Proteomes" id="UP001440599"/>
    </source>
</evidence>
<dbReference type="PROSITE" id="PS00395">
    <property type="entry name" value="ALANINE_RACEMASE"/>
    <property type="match status" value="1"/>
</dbReference>
<feature type="transmembrane region" description="Helical" evidence="5">
    <location>
        <begin position="144"/>
        <end position="162"/>
    </location>
</feature>
<evidence type="ECO:0000259" key="6">
    <source>
        <dbReference type="SMART" id="SM01005"/>
    </source>
</evidence>
<feature type="active site" description="Proton acceptor; specific for D-alanine" evidence="4">
    <location>
        <position position="366"/>
    </location>
</feature>
<feature type="domain" description="Alanine racemase C-terminal" evidence="6">
    <location>
        <begin position="572"/>
        <end position="701"/>
    </location>
</feature>
<dbReference type="Gene3D" id="3.20.20.10">
    <property type="entry name" value="Alanine racemase"/>
    <property type="match status" value="1"/>
</dbReference>
<dbReference type="Pfam" id="PF00842">
    <property type="entry name" value="Ala_racemase_C"/>
    <property type="match status" value="1"/>
</dbReference>
<protein>
    <recommendedName>
        <fullName evidence="4">Alanine racemase</fullName>
        <ecNumber evidence="4">5.1.1.1</ecNumber>
    </recommendedName>
</protein>
<dbReference type="PANTHER" id="PTHR30511">
    <property type="entry name" value="ALANINE RACEMASE"/>
    <property type="match status" value="1"/>
</dbReference>
<sequence length="702" mass="76444">MTSTRLGGLDDFRVPAALLVIAIHTGPLLSISPAANYLLTDILARLAVPFFFAVSGWFLLPRVQQQGMAALLPFLKKILILYSISACLYYPVKIYNHTFSWTSLPRELIFDGPFYHLWYFPALLLGTLLVCLSLRYLGRRGTAVLCAALYLFGLLGDSYYGLTQAIPPLHRLYEALFQCFDYTRNGLFFAPLFLLLGDRAGQNPPRHGRQRCWIGFGLGLTALIVEGLTVKYFNLARFDAFYLALPPCLYALLQGLRTLELPPRPGLRAWSGAIYILHPMCILLVRGFAKMSGQTALLVDQSLVHYAAVVGLSALLALPFVLLRRRPSTSARSRAWIELDAGALQHNLAVLRDRLPAGCTLMAVVKANAYGHGAVEIARLCAAEGVDAFAVATAQEGAQLRRAGIRGTILVLGYSGPELVPLLARCRLTQTVVSAEHARLLDGCGRRLQVHLKLDTGMHRLGIPWDDAASLASIYACQNLKVTGTFTHLARAGQRTLEGEHATEKQLACFRTATERLRCAGFDPGALHVQSSYGLLNYPEVTCAYVRLGIALYGCLSAPGDHPRLSLPLHPVLALRARVVQVRALCPGETAGYDGDFTAVRPCRVAVLAIGYADGWPRCLSHGVGQVLLHGKPFPVAGLICMDQMLVDVTEVPDVRPGDIATLIGRDGDAELTAAQAARDAGTIANELLSRLGPRLERILLP</sequence>
<proteinExistence type="inferred from homology"/>
<dbReference type="EC" id="5.1.1.1" evidence="4"/>
<comment type="caution">
    <text evidence="7">The sequence shown here is derived from an EMBL/GenBank/DDBJ whole genome shotgun (WGS) entry which is preliminary data.</text>
</comment>
<feature type="transmembrane region" description="Helical" evidence="5">
    <location>
        <begin position="117"/>
        <end position="137"/>
    </location>
</feature>
<feature type="modified residue" description="N6-(pyridoxal phosphate)lysine" evidence="4">
    <location>
        <position position="366"/>
    </location>
</feature>
<dbReference type="SUPFAM" id="SSF51419">
    <property type="entry name" value="PLP-binding barrel"/>
    <property type="match status" value="1"/>
</dbReference>
<evidence type="ECO:0000256" key="5">
    <source>
        <dbReference type="SAM" id="Phobius"/>
    </source>
</evidence>
<dbReference type="PANTHER" id="PTHR30511:SF0">
    <property type="entry name" value="ALANINE RACEMASE, CATABOLIC-RELATED"/>
    <property type="match status" value="1"/>
</dbReference>
<dbReference type="InterPro" id="IPR029066">
    <property type="entry name" value="PLP-binding_barrel"/>
</dbReference>
<dbReference type="InterPro" id="IPR002656">
    <property type="entry name" value="Acyl_transf_3_dom"/>
</dbReference>
<gene>
    <name evidence="7" type="primary">vanT</name>
    <name evidence="7" type="ORF">WMO45_07515</name>
</gene>
<reference evidence="7 8" key="1">
    <citation type="submission" date="2024-03" db="EMBL/GenBank/DDBJ databases">
        <title>Human intestinal bacterial collection.</title>
        <authorList>
            <person name="Pauvert C."/>
            <person name="Hitch T.C.A."/>
            <person name="Clavel T."/>
        </authorList>
    </citation>
    <scope>NUCLEOTIDE SEQUENCE [LARGE SCALE GENOMIC DNA]</scope>
    <source>
        <strain evidence="7 8">CLA-AP-H34</strain>
    </source>
</reference>
<dbReference type="PRINTS" id="PR00992">
    <property type="entry name" value="ALARACEMASE"/>
</dbReference>
<organism evidence="7 8">
    <name type="scientific">Flavonifractor hominis</name>
    <dbReference type="NCBI Taxonomy" id="3133178"/>
    <lineage>
        <taxon>Bacteria</taxon>
        <taxon>Bacillati</taxon>
        <taxon>Bacillota</taxon>
        <taxon>Clostridia</taxon>
        <taxon>Eubacteriales</taxon>
        <taxon>Oscillospiraceae</taxon>
        <taxon>Flavonifractor</taxon>
    </lineage>
</organism>
<dbReference type="Gene3D" id="2.40.37.10">
    <property type="entry name" value="Lyase, Ornithine Decarboxylase, Chain A, domain 1"/>
    <property type="match status" value="1"/>
</dbReference>
<dbReference type="SMART" id="SM01005">
    <property type="entry name" value="Ala_racemase_C"/>
    <property type="match status" value="1"/>
</dbReference>
<evidence type="ECO:0000256" key="2">
    <source>
        <dbReference type="ARBA" id="ARBA00022898"/>
    </source>
</evidence>
<comment type="pathway">
    <text evidence="4">Amino-acid biosynthesis; D-alanine biosynthesis; D-alanine from L-alanine: step 1/1.</text>
</comment>
<keyword evidence="8" id="KW-1185">Reference proteome</keyword>
<feature type="transmembrane region" description="Helical" evidence="5">
    <location>
        <begin position="42"/>
        <end position="60"/>
    </location>
</feature>